<feature type="transmembrane region" description="Helical" evidence="1">
    <location>
        <begin position="6"/>
        <end position="25"/>
    </location>
</feature>
<dbReference type="EMBL" id="MFTC01000036">
    <property type="protein sequence ID" value="OGI51625.1"/>
    <property type="molecule type" value="Genomic_DNA"/>
</dbReference>
<organism evidence="2 3">
    <name type="scientific">Candidatus Muproteobacteria bacterium RIFCSPLOWO2_01_FULL_60_18</name>
    <dbReference type="NCBI Taxonomy" id="1817768"/>
    <lineage>
        <taxon>Bacteria</taxon>
        <taxon>Pseudomonadati</taxon>
        <taxon>Pseudomonadota</taxon>
        <taxon>Candidatus Muproteobacteria</taxon>
    </lineage>
</organism>
<proteinExistence type="predicted"/>
<dbReference type="AlphaFoldDB" id="A0A1F6U2L9"/>
<name>A0A1F6U2L9_9PROT</name>
<protein>
    <submittedName>
        <fullName evidence="2">Uncharacterized protein</fullName>
    </submittedName>
</protein>
<accession>A0A1F6U2L9</accession>
<gene>
    <name evidence="2" type="ORF">A3A87_10020</name>
</gene>
<comment type="caution">
    <text evidence="2">The sequence shown here is derived from an EMBL/GenBank/DDBJ whole genome shotgun (WGS) entry which is preliminary data.</text>
</comment>
<evidence type="ECO:0000313" key="3">
    <source>
        <dbReference type="Proteomes" id="UP000179037"/>
    </source>
</evidence>
<sequence length="78" mass="8758">MGQLLRIIIILIGLWLILTIIKRALASRRNKPPHTPNLAKMVPCDHCGVHVPESEAIQDGNKLYCSEEHRKAAKQGHD</sequence>
<keyword evidence="1" id="KW-0472">Membrane</keyword>
<keyword evidence="1" id="KW-1133">Transmembrane helix</keyword>
<evidence type="ECO:0000256" key="1">
    <source>
        <dbReference type="SAM" id="Phobius"/>
    </source>
</evidence>
<keyword evidence="1" id="KW-0812">Transmembrane</keyword>
<dbReference type="NCBIfam" id="NF041023">
    <property type="entry name" value="PP0621_fam"/>
    <property type="match status" value="1"/>
</dbReference>
<evidence type="ECO:0000313" key="2">
    <source>
        <dbReference type="EMBL" id="OGI51625.1"/>
    </source>
</evidence>
<dbReference type="STRING" id="1817768.A3A87_10020"/>
<reference evidence="2 3" key="1">
    <citation type="journal article" date="2016" name="Nat. Commun.">
        <title>Thousands of microbial genomes shed light on interconnected biogeochemical processes in an aquifer system.</title>
        <authorList>
            <person name="Anantharaman K."/>
            <person name="Brown C.T."/>
            <person name="Hug L.A."/>
            <person name="Sharon I."/>
            <person name="Castelle C.J."/>
            <person name="Probst A.J."/>
            <person name="Thomas B.C."/>
            <person name="Singh A."/>
            <person name="Wilkins M.J."/>
            <person name="Karaoz U."/>
            <person name="Brodie E.L."/>
            <person name="Williams K.H."/>
            <person name="Hubbard S.S."/>
            <person name="Banfield J.F."/>
        </authorList>
    </citation>
    <scope>NUCLEOTIDE SEQUENCE [LARGE SCALE GENOMIC DNA]</scope>
</reference>
<dbReference type="InterPro" id="IPR049708">
    <property type="entry name" value="PP0621-like"/>
</dbReference>
<dbReference type="Proteomes" id="UP000179037">
    <property type="component" value="Unassembled WGS sequence"/>
</dbReference>